<name>A0A375YT47_MYCSH</name>
<dbReference type="Pfam" id="PF00370">
    <property type="entry name" value="FGGY_N"/>
    <property type="match status" value="1"/>
</dbReference>
<dbReference type="InterPro" id="IPR018485">
    <property type="entry name" value="FGGY_C"/>
</dbReference>
<feature type="compositionally biased region" description="Basic residues" evidence="4">
    <location>
        <begin position="104"/>
        <end position="116"/>
    </location>
</feature>
<dbReference type="InterPro" id="IPR018484">
    <property type="entry name" value="FGGY_N"/>
</dbReference>
<dbReference type="SUPFAM" id="SSF53067">
    <property type="entry name" value="Actin-like ATPase domain"/>
    <property type="match status" value="2"/>
</dbReference>
<reference evidence="7 8" key="1">
    <citation type="submission" date="2018-05" db="EMBL/GenBank/DDBJ databases">
        <authorList>
            <consortium name="IHU Genomes"/>
        </authorList>
    </citation>
    <scope>NUCLEOTIDE SEQUENCE [LARGE SCALE GENOMIC DNA]</scope>
    <source>
        <strain evidence="7 8">P7336</strain>
    </source>
</reference>
<dbReference type="Proteomes" id="UP000252015">
    <property type="component" value="Unassembled WGS sequence"/>
</dbReference>
<evidence type="ECO:0000256" key="3">
    <source>
        <dbReference type="ARBA" id="ARBA00022777"/>
    </source>
</evidence>
<keyword evidence="8" id="KW-1185">Reference proteome</keyword>
<dbReference type="InterPro" id="IPR050406">
    <property type="entry name" value="FGGY_Carb_Kinase"/>
</dbReference>
<dbReference type="PANTHER" id="PTHR43095">
    <property type="entry name" value="SUGAR KINASE"/>
    <property type="match status" value="1"/>
</dbReference>
<protein>
    <submittedName>
        <fullName evidence="7">Putative D-xylulose kinase XylB (Xylulokinase) (Xylulose kinase) [Mycobacterium tuberculosis H37Rv]</fullName>
    </submittedName>
</protein>
<evidence type="ECO:0000256" key="4">
    <source>
        <dbReference type="SAM" id="MobiDB-lite"/>
    </source>
</evidence>
<proteinExistence type="inferred from homology"/>
<dbReference type="GO" id="GO:0005975">
    <property type="term" value="P:carbohydrate metabolic process"/>
    <property type="evidence" value="ECO:0007669"/>
    <property type="project" value="InterPro"/>
</dbReference>
<organism evidence="7 8">
    <name type="scientific">Mycobacterium shimoidei</name>
    <dbReference type="NCBI Taxonomy" id="29313"/>
    <lineage>
        <taxon>Bacteria</taxon>
        <taxon>Bacillati</taxon>
        <taxon>Actinomycetota</taxon>
        <taxon>Actinomycetes</taxon>
        <taxon>Mycobacteriales</taxon>
        <taxon>Mycobacteriaceae</taxon>
        <taxon>Mycobacterium</taxon>
    </lineage>
</organism>
<dbReference type="PIRSF" id="PIRSF000538">
    <property type="entry name" value="GlpK"/>
    <property type="match status" value="1"/>
</dbReference>
<evidence type="ECO:0000259" key="6">
    <source>
        <dbReference type="Pfam" id="PF02782"/>
    </source>
</evidence>
<dbReference type="Gene3D" id="3.30.420.40">
    <property type="match status" value="2"/>
</dbReference>
<evidence type="ECO:0000313" key="8">
    <source>
        <dbReference type="Proteomes" id="UP000252015"/>
    </source>
</evidence>
<dbReference type="STRING" id="29313.BHQ16_08620"/>
<dbReference type="InterPro" id="IPR000577">
    <property type="entry name" value="Carb_kinase_FGGY"/>
</dbReference>
<dbReference type="GO" id="GO:0016301">
    <property type="term" value="F:kinase activity"/>
    <property type="evidence" value="ECO:0007669"/>
    <property type="project" value="UniProtKB-KW"/>
</dbReference>
<gene>
    <name evidence="7" type="ORF">MSP7336_00227</name>
</gene>
<sequence>MSRKEVTIGIDIGTTAVKAVAADEDGRVTARARIPHQLRVPAPDRLEHDADEAWRRGPLAALDQLARPDARAAAVSAMVPSLTAVDSGGRPITPGLLYGDGRGRVPRRSQARGSRAKRAAAIRPVTLDASLPPTGEAAEFLRWTAGEAPDASGYWPAPAVANYALAGDAVIDFATAYTTRPLFDGTGWSEQVCRGCGVTVDRMPRVEAPGVTAGQVRDSDSALAVGAIDALCEQLVAGAERDGDVLVLCGTTLIVWTTIPDARQVPGLWTIPHIAAGKSQIGGPSNAGGLFLGWVDRLLGPGDPSDADPRRVPVWSPYVRGERCPYHDPDRRAVLDGLDLTHDAAAVRRAAYEASGFVVRQLVERSGVAVGRILAAGGGTRVEPWMQAIADATGWPVQVSGVAEGAALGAAFLARMAVGLESSMTDAARWARVERVVEPDPAWTGAVNDRYHRFLELADHPSRAAIAARQ</sequence>
<dbReference type="EMBL" id="UEGW01000001">
    <property type="protein sequence ID" value="SRX92006.1"/>
    <property type="molecule type" value="Genomic_DNA"/>
</dbReference>
<dbReference type="AlphaFoldDB" id="A0A375YT47"/>
<evidence type="ECO:0000256" key="2">
    <source>
        <dbReference type="ARBA" id="ARBA00022679"/>
    </source>
</evidence>
<evidence type="ECO:0000313" key="7">
    <source>
        <dbReference type="EMBL" id="SRX92006.1"/>
    </source>
</evidence>
<dbReference type="RefSeq" id="WP_113962861.1">
    <property type="nucleotide sequence ID" value="NZ_UEGW01000001.1"/>
</dbReference>
<keyword evidence="2" id="KW-0808">Transferase</keyword>
<keyword evidence="3 7" id="KW-0418">Kinase</keyword>
<accession>A0A375YT47</accession>
<feature type="region of interest" description="Disordered" evidence="4">
    <location>
        <begin position="95"/>
        <end position="116"/>
    </location>
</feature>
<comment type="similarity">
    <text evidence="1">Belongs to the FGGY kinase family.</text>
</comment>
<feature type="domain" description="Carbohydrate kinase FGGY N-terminal" evidence="5">
    <location>
        <begin position="7"/>
        <end position="221"/>
    </location>
</feature>
<dbReference type="Pfam" id="PF02782">
    <property type="entry name" value="FGGY_C"/>
    <property type="match status" value="1"/>
</dbReference>
<dbReference type="InterPro" id="IPR043129">
    <property type="entry name" value="ATPase_NBD"/>
</dbReference>
<evidence type="ECO:0000259" key="5">
    <source>
        <dbReference type="Pfam" id="PF00370"/>
    </source>
</evidence>
<feature type="domain" description="Carbohydrate kinase FGGY C-terminal" evidence="6">
    <location>
        <begin position="306"/>
        <end position="417"/>
    </location>
</feature>
<evidence type="ECO:0000256" key="1">
    <source>
        <dbReference type="ARBA" id="ARBA00009156"/>
    </source>
</evidence>